<dbReference type="EMBL" id="BNCQ01000012">
    <property type="protein sequence ID" value="GIM02749.1"/>
    <property type="molecule type" value="Genomic_DNA"/>
</dbReference>
<proteinExistence type="predicted"/>
<feature type="compositionally biased region" description="Low complexity" evidence="1">
    <location>
        <begin position="544"/>
        <end position="560"/>
    </location>
</feature>
<accession>A0A8J4G9K6</accession>
<feature type="region of interest" description="Disordered" evidence="1">
    <location>
        <begin position="303"/>
        <end position="575"/>
    </location>
</feature>
<evidence type="ECO:0000313" key="2">
    <source>
        <dbReference type="EMBL" id="GIM02749.1"/>
    </source>
</evidence>
<protein>
    <submittedName>
        <fullName evidence="2">Uncharacterized protein</fullName>
    </submittedName>
</protein>
<feature type="compositionally biased region" description="Low complexity" evidence="1">
    <location>
        <begin position="520"/>
        <end position="530"/>
    </location>
</feature>
<feature type="region of interest" description="Disordered" evidence="1">
    <location>
        <begin position="1"/>
        <end position="60"/>
    </location>
</feature>
<gene>
    <name evidence="2" type="ORF">Vretimale_7566</name>
</gene>
<feature type="compositionally biased region" description="Acidic residues" evidence="1">
    <location>
        <begin position="479"/>
        <end position="488"/>
    </location>
</feature>
<dbReference type="Proteomes" id="UP000722791">
    <property type="component" value="Unassembled WGS sequence"/>
</dbReference>
<comment type="caution">
    <text evidence="2">The sequence shown here is derived from an EMBL/GenBank/DDBJ whole genome shotgun (WGS) entry which is preliminary data.</text>
</comment>
<feature type="non-terminal residue" evidence="2">
    <location>
        <position position="1"/>
    </location>
</feature>
<feature type="compositionally biased region" description="Acidic residues" evidence="1">
    <location>
        <begin position="362"/>
        <end position="378"/>
    </location>
</feature>
<feature type="region of interest" description="Disordered" evidence="1">
    <location>
        <begin position="98"/>
        <end position="126"/>
    </location>
</feature>
<name>A0A8J4G9K6_9CHLO</name>
<dbReference type="AlphaFoldDB" id="A0A8J4G9K6"/>
<organism evidence="2 3">
    <name type="scientific">Volvox reticuliferus</name>
    <dbReference type="NCBI Taxonomy" id="1737510"/>
    <lineage>
        <taxon>Eukaryota</taxon>
        <taxon>Viridiplantae</taxon>
        <taxon>Chlorophyta</taxon>
        <taxon>core chlorophytes</taxon>
        <taxon>Chlorophyceae</taxon>
        <taxon>CS clade</taxon>
        <taxon>Chlamydomonadales</taxon>
        <taxon>Volvocaceae</taxon>
        <taxon>Volvox</taxon>
    </lineage>
</organism>
<feature type="compositionally biased region" description="Basic and acidic residues" evidence="1">
    <location>
        <begin position="379"/>
        <end position="388"/>
    </location>
</feature>
<feature type="compositionally biased region" description="Basic residues" evidence="1">
    <location>
        <begin position="561"/>
        <end position="575"/>
    </location>
</feature>
<feature type="compositionally biased region" description="Low complexity" evidence="1">
    <location>
        <begin position="408"/>
        <end position="420"/>
    </location>
</feature>
<feature type="non-terminal residue" evidence="2">
    <location>
        <position position="575"/>
    </location>
</feature>
<evidence type="ECO:0000256" key="1">
    <source>
        <dbReference type="SAM" id="MobiDB-lite"/>
    </source>
</evidence>
<sequence length="575" mass="59850">LLTVIDGPPPALHVAEKPSLVQDQPQRAHEQSRPPEPQPQLQRRPSTQLSSVDDIPREELTPSVIAAARVSSSSSSLASLPTLPEHEAVSTVIAVAAADGGTQPPDSPPSALETLRPPPQPRGDTVQSAVNCPVIVDQGRALEAWPTLASYGAERSMGDTATSTIANTRGADCDEGGSSSLLYRGASIDMGPLEFPTTDSVRAMEQQPQLQPLQPQLQQQPGDSLVEPLGAVAAVGSDNPVYGRHDVAGFHPSAPAEMLPPAVAELEEPWYASAQSSASQAEAPAAAAVAAADGAVGTALPSRSVTANAARSGPPSLPSSPPNIVDEPHQRHRAQTRIQVREEAGLTHAGPTPAPTAGVLDKEDEEDKEDEGDKEDEATDGRKTRSEHQSPVGAFATEMQEEQAVPPLASLSLEAEAEAAVQDHPDALGPGSRKVPQAAEEDREADVSPTPGNAVAPRPRTGLRRTTFAASVHSGGGGDGDDNVDADDPSEHVRHIYVPHRAPPQSARYKGDTLGDVSVAGPAAGATAAGDMEDEAARRRAAQRRASSARSTASRPTSAVSRRHLGGSSRRRHVT</sequence>
<reference evidence="2" key="1">
    <citation type="journal article" date="2021" name="Proc. Natl. Acad. Sci. U.S.A.">
        <title>Three genomes in the algal genus Volvox reveal the fate of a haploid sex-determining region after a transition to homothallism.</title>
        <authorList>
            <person name="Yamamoto K."/>
            <person name="Hamaji T."/>
            <person name="Kawai-Toyooka H."/>
            <person name="Matsuzaki R."/>
            <person name="Takahashi F."/>
            <person name="Nishimura Y."/>
            <person name="Kawachi M."/>
            <person name="Noguchi H."/>
            <person name="Minakuchi Y."/>
            <person name="Umen J.G."/>
            <person name="Toyoda A."/>
            <person name="Nozaki H."/>
        </authorList>
    </citation>
    <scope>NUCLEOTIDE SEQUENCE</scope>
    <source>
        <strain evidence="2">NIES-3785</strain>
    </source>
</reference>
<evidence type="ECO:0000313" key="3">
    <source>
        <dbReference type="Proteomes" id="UP000722791"/>
    </source>
</evidence>